<evidence type="ECO:0000313" key="2">
    <source>
        <dbReference type="Proteomes" id="UP000632498"/>
    </source>
</evidence>
<accession>A0A917C2I1</accession>
<name>A0A917C2I1_9PROT</name>
<evidence type="ECO:0000313" key="1">
    <source>
        <dbReference type="EMBL" id="GGF65643.1"/>
    </source>
</evidence>
<reference evidence="1" key="1">
    <citation type="journal article" date="2014" name="Int. J. Syst. Evol. Microbiol.">
        <title>Complete genome sequence of Corynebacterium casei LMG S-19264T (=DSM 44701T), isolated from a smear-ripened cheese.</title>
        <authorList>
            <consortium name="US DOE Joint Genome Institute (JGI-PGF)"/>
            <person name="Walter F."/>
            <person name="Albersmeier A."/>
            <person name="Kalinowski J."/>
            <person name="Ruckert C."/>
        </authorList>
    </citation>
    <scope>NUCLEOTIDE SEQUENCE</scope>
    <source>
        <strain evidence="1">CGMCC 1.15254</strain>
    </source>
</reference>
<dbReference type="AlphaFoldDB" id="A0A917C2I1"/>
<proteinExistence type="predicted"/>
<comment type="caution">
    <text evidence="1">The sequence shown here is derived from an EMBL/GenBank/DDBJ whole genome shotgun (WGS) entry which is preliminary data.</text>
</comment>
<dbReference type="EMBL" id="BMHV01000012">
    <property type="protein sequence ID" value="GGF65643.1"/>
    <property type="molecule type" value="Genomic_DNA"/>
</dbReference>
<dbReference type="Proteomes" id="UP000632498">
    <property type="component" value="Unassembled WGS sequence"/>
</dbReference>
<keyword evidence="2" id="KW-1185">Reference proteome</keyword>
<sequence length="244" mass="28452">MEKLPCKNTFDMTVHIVVSAVKEKLATGEITPDDLDEIEQALTVENSQVEAFCHSVHERCMSKSKLDLLVPPRTNAYGRIMVQPLERLFDKRHRRFSERQLANYFHMLSSIIGREVYEKNHDQMSELMRSEIRDHGSNFSWDSFYNHPEVVRCRLETLGAIAQAFDHFDQRMNWFINVMEGSAHNPEDGAGTLQFTEQQAKAFLSALFTECMDMTEGERERLQQYVGERRRKNIAFLIARLTQM</sequence>
<reference evidence="1" key="2">
    <citation type="submission" date="2020-09" db="EMBL/GenBank/DDBJ databases">
        <authorList>
            <person name="Sun Q."/>
            <person name="Zhou Y."/>
        </authorList>
    </citation>
    <scope>NUCLEOTIDE SEQUENCE</scope>
    <source>
        <strain evidence="1">CGMCC 1.15254</strain>
    </source>
</reference>
<organism evidence="1 2">
    <name type="scientific">Terasakiella brassicae</name>
    <dbReference type="NCBI Taxonomy" id="1634917"/>
    <lineage>
        <taxon>Bacteria</taxon>
        <taxon>Pseudomonadati</taxon>
        <taxon>Pseudomonadota</taxon>
        <taxon>Alphaproteobacteria</taxon>
        <taxon>Rhodospirillales</taxon>
        <taxon>Terasakiellaceae</taxon>
        <taxon>Terasakiella</taxon>
    </lineage>
</organism>
<gene>
    <name evidence="1" type="ORF">GCM10011332_19670</name>
</gene>
<dbReference type="RefSeq" id="WP_188664343.1">
    <property type="nucleotide sequence ID" value="NZ_BMHV01000012.1"/>
</dbReference>
<protein>
    <submittedName>
        <fullName evidence="1">Uncharacterized protein</fullName>
    </submittedName>
</protein>